<evidence type="ECO:0000256" key="1">
    <source>
        <dbReference type="SAM" id="SignalP"/>
    </source>
</evidence>
<feature type="chain" id="PRO_5044075990" evidence="1">
    <location>
        <begin position="26"/>
        <end position="187"/>
    </location>
</feature>
<gene>
    <name evidence="2" type="ORF">HMI49_06170</name>
</gene>
<name>A0A3A8HZ04_9BACT</name>
<dbReference type="EMBL" id="JABFJV010000021">
    <property type="protein sequence ID" value="NOK32783.1"/>
    <property type="molecule type" value="Genomic_DNA"/>
</dbReference>
<sequence length="187" mass="20026">MSLQRHHYRYCGSAAAAALNSLLHAAVTDATVTAEALEVGDQIEKLLKAKGATYKVLFGKNLTTKSGRVYVVDNSALNPNGSPNHFFVTSGPSVSDRMSMDAFVSASALRRVEEAIADRRARGDKLNYLDAKALIELRGSTGGQTNPVILAYIAARTALMASGPKWDTKLGEVSGRADLVTLTRKFP</sequence>
<dbReference type="OrthoDB" id="9429623at2"/>
<dbReference type="RefSeq" id="WP_120526726.1">
    <property type="nucleotide sequence ID" value="NZ_JABFJV010000021.1"/>
</dbReference>
<accession>A0A3A8HZ04</accession>
<organism evidence="2 3">
    <name type="scientific">Corallococcus exercitus</name>
    <dbReference type="NCBI Taxonomy" id="2316736"/>
    <lineage>
        <taxon>Bacteria</taxon>
        <taxon>Pseudomonadati</taxon>
        <taxon>Myxococcota</taxon>
        <taxon>Myxococcia</taxon>
        <taxon>Myxococcales</taxon>
        <taxon>Cystobacterineae</taxon>
        <taxon>Myxococcaceae</taxon>
        <taxon>Corallococcus</taxon>
    </lineage>
</organism>
<proteinExistence type="predicted"/>
<reference evidence="2 3" key="1">
    <citation type="submission" date="2020-05" db="EMBL/GenBank/DDBJ databases">
        <authorList>
            <person name="Whitworth D."/>
        </authorList>
    </citation>
    <scope>NUCLEOTIDE SEQUENCE [LARGE SCALE GENOMIC DNA]</scope>
    <source>
        <strain evidence="2 3">AB043B</strain>
    </source>
</reference>
<dbReference type="Proteomes" id="UP000563426">
    <property type="component" value="Unassembled WGS sequence"/>
</dbReference>
<comment type="caution">
    <text evidence="2">The sequence shown here is derived from an EMBL/GenBank/DDBJ whole genome shotgun (WGS) entry which is preliminary data.</text>
</comment>
<keyword evidence="3" id="KW-1185">Reference proteome</keyword>
<protein>
    <submittedName>
        <fullName evidence="2">Uncharacterized protein</fullName>
    </submittedName>
</protein>
<evidence type="ECO:0000313" key="2">
    <source>
        <dbReference type="EMBL" id="NOK32783.1"/>
    </source>
</evidence>
<dbReference type="AlphaFoldDB" id="A0A3A8HZ04"/>
<feature type="signal peptide" evidence="1">
    <location>
        <begin position="1"/>
        <end position="25"/>
    </location>
</feature>
<evidence type="ECO:0000313" key="3">
    <source>
        <dbReference type="Proteomes" id="UP000563426"/>
    </source>
</evidence>
<keyword evidence="1" id="KW-0732">Signal</keyword>